<feature type="transmembrane region" description="Helical" evidence="1">
    <location>
        <begin position="120"/>
        <end position="140"/>
    </location>
</feature>
<dbReference type="InterPro" id="IPR043717">
    <property type="entry name" value="DUF5658"/>
</dbReference>
<protein>
    <recommendedName>
        <fullName evidence="2">DUF5658 domain-containing protein</fullName>
    </recommendedName>
</protein>
<feature type="transmembrane region" description="Helical" evidence="1">
    <location>
        <begin position="86"/>
        <end position="108"/>
    </location>
</feature>
<evidence type="ECO:0000256" key="1">
    <source>
        <dbReference type="SAM" id="Phobius"/>
    </source>
</evidence>
<evidence type="ECO:0000259" key="2">
    <source>
        <dbReference type="Pfam" id="PF18902"/>
    </source>
</evidence>
<dbReference type="KEGG" id="tee:Tel_09860"/>
<dbReference type="EMBL" id="CP013099">
    <property type="protein sequence ID" value="ALP53429.1"/>
    <property type="molecule type" value="Genomic_DNA"/>
</dbReference>
<dbReference type="STRING" id="1748243.Tel_09860"/>
<keyword evidence="1" id="KW-0812">Transmembrane</keyword>
<gene>
    <name evidence="3" type="ORF">Tel_09860</name>
</gene>
<reference evidence="3" key="1">
    <citation type="submission" date="2015-10" db="EMBL/GenBank/DDBJ databases">
        <title>Description of Candidatus Tenderia electrophaga gen. nov, sp. nov., an Uncultivated Electroautotroph from a Biocathode Enrichment.</title>
        <authorList>
            <person name="Eddie B.J."/>
            <person name="Malanoski A.P."/>
            <person name="Wang Z."/>
            <person name="Hall R.J."/>
            <person name="Oh S.D."/>
            <person name="Heiner C."/>
            <person name="Lin B."/>
            <person name="Strycharz-Glaven S.M."/>
        </authorList>
    </citation>
    <scope>NUCLEOTIDE SEQUENCE [LARGE SCALE GENOMIC DNA]</scope>
    <source>
        <strain evidence="3">NRL1</strain>
    </source>
</reference>
<keyword evidence="1" id="KW-1133">Transmembrane helix</keyword>
<keyword evidence="4" id="KW-1185">Reference proteome</keyword>
<keyword evidence="1" id="KW-0472">Membrane</keyword>
<name>A0A0S2TE75_9GAMM</name>
<evidence type="ECO:0000313" key="4">
    <source>
        <dbReference type="Proteomes" id="UP000055136"/>
    </source>
</evidence>
<organism evidence="3 4">
    <name type="scientific">Candidatus Tenderia electrophaga</name>
    <dbReference type="NCBI Taxonomy" id="1748243"/>
    <lineage>
        <taxon>Bacteria</taxon>
        <taxon>Pseudomonadati</taxon>
        <taxon>Pseudomonadota</taxon>
        <taxon>Gammaproteobacteria</taxon>
        <taxon>Candidatus Tenderiales</taxon>
        <taxon>Candidatus Tenderiaceae</taxon>
        <taxon>Candidatus Tenderia</taxon>
    </lineage>
</organism>
<proteinExistence type="predicted"/>
<feature type="transmembrane region" description="Helical" evidence="1">
    <location>
        <begin position="44"/>
        <end position="66"/>
    </location>
</feature>
<sequence>MCRRKGDRRRSHQPFHLYSLVGRRRNHRRAEQTANAWLDHHPSVYLVVTLAILGLCFADAFNTLQLLQNGAQELNPLMDVLIRSDIRLFVTAKFALTGLGLLLLVGYRNSTFIKWLKAQHILYSVLALYVTLILYQSVLIPDHLLGLVLPI</sequence>
<evidence type="ECO:0000313" key="3">
    <source>
        <dbReference type="EMBL" id="ALP53429.1"/>
    </source>
</evidence>
<dbReference type="Proteomes" id="UP000055136">
    <property type="component" value="Chromosome"/>
</dbReference>
<dbReference type="Pfam" id="PF18902">
    <property type="entry name" value="DUF5658"/>
    <property type="match status" value="1"/>
</dbReference>
<accession>A0A0S2TE75</accession>
<dbReference type="AlphaFoldDB" id="A0A0S2TE75"/>
<feature type="domain" description="DUF5658" evidence="2">
    <location>
        <begin position="50"/>
        <end position="140"/>
    </location>
</feature>